<reference evidence="2 3" key="1">
    <citation type="submission" date="2023-01" db="EMBL/GenBank/DDBJ databases">
        <authorList>
            <person name="Whitehead M."/>
        </authorList>
    </citation>
    <scope>NUCLEOTIDE SEQUENCE [LARGE SCALE GENOMIC DNA]</scope>
</reference>
<feature type="region of interest" description="Disordered" evidence="1">
    <location>
        <begin position="76"/>
        <end position="139"/>
    </location>
</feature>
<dbReference type="AlphaFoldDB" id="A0AAV0WQH5"/>
<keyword evidence="3" id="KW-1185">Reference proteome</keyword>
<evidence type="ECO:0000313" key="3">
    <source>
        <dbReference type="Proteomes" id="UP001160148"/>
    </source>
</evidence>
<accession>A0AAV0WQH5</accession>
<feature type="region of interest" description="Disordered" evidence="1">
    <location>
        <begin position="152"/>
        <end position="217"/>
    </location>
</feature>
<evidence type="ECO:0000313" key="2">
    <source>
        <dbReference type="EMBL" id="CAI6358190.1"/>
    </source>
</evidence>
<sequence length="239" mass="26525">MDGERTNDHTVVGEDATTEFSTIPLMMEFREPETVNPVTVNQEPVEMAPEPQQEPIAELTVPPAVNTAVTTVTAIRLGSGADDTPTTTESADVEDENTDRRARRTRSRGRRSRRSRRGRRSRSRSRRSRRSRSRSDDGDFYVQIADDEISAELAAGSSRGGGQKTARGGRRAKKLAITGRRGGKATHESRVSGKASRGTRGGRKSARGSRRGRKTTECVTARTMWYERLRPLSLNRNKK</sequence>
<organism evidence="2 3">
    <name type="scientific">Macrosiphum euphorbiae</name>
    <name type="common">potato aphid</name>
    <dbReference type="NCBI Taxonomy" id="13131"/>
    <lineage>
        <taxon>Eukaryota</taxon>
        <taxon>Metazoa</taxon>
        <taxon>Ecdysozoa</taxon>
        <taxon>Arthropoda</taxon>
        <taxon>Hexapoda</taxon>
        <taxon>Insecta</taxon>
        <taxon>Pterygota</taxon>
        <taxon>Neoptera</taxon>
        <taxon>Paraneoptera</taxon>
        <taxon>Hemiptera</taxon>
        <taxon>Sternorrhyncha</taxon>
        <taxon>Aphidomorpha</taxon>
        <taxon>Aphidoidea</taxon>
        <taxon>Aphididae</taxon>
        <taxon>Macrosiphini</taxon>
        <taxon>Macrosiphum</taxon>
    </lineage>
</organism>
<name>A0AAV0WQH5_9HEMI</name>
<proteinExistence type="predicted"/>
<dbReference type="Proteomes" id="UP001160148">
    <property type="component" value="Unassembled WGS sequence"/>
</dbReference>
<comment type="caution">
    <text evidence="2">The sequence shown here is derived from an EMBL/GenBank/DDBJ whole genome shotgun (WGS) entry which is preliminary data.</text>
</comment>
<feature type="compositionally biased region" description="Basic residues" evidence="1">
    <location>
        <begin position="200"/>
        <end position="213"/>
    </location>
</feature>
<feature type="compositionally biased region" description="Basic residues" evidence="1">
    <location>
        <begin position="101"/>
        <end position="132"/>
    </location>
</feature>
<protein>
    <submittedName>
        <fullName evidence="2">Uncharacterized protein</fullName>
    </submittedName>
</protein>
<evidence type="ECO:0000256" key="1">
    <source>
        <dbReference type="SAM" id="MobiDB-lite"/>
    </source>
</evidence>
<gene>
    <name evidence="2" type="ORF">MEUPH1_LOCUS13732</name>
</gene>
<dbReference type="EMBL" id="CARXXK010000002">
    <property type="protein sequence ID" value="CAI6358190.1"/>
    <property type="molecule type" value="Genomic_DNA"/>
</dbReference>